<evidence type="ECO:0000313" key="10">
    <source>
        <dbReference type="Proteomes" id="UP000184452"/>
    </source>
</evidence>
<evidence type="ECO:0000256" key="4">
    <source>
        <dbReference type="ARBA" id="ARBA00023239"/>
    </source>
</evidence>
<dbReference type="Proteomes" id="UP000184452">
    <property type="component" value="Unassembled WGS sequence"/>
</dbReference>
<dbReference type="SUPFAM" id="SSF53056">
    <property type="entry name" value="beta-carbonic anhydrase, cab"/>
    <property type="match status" value="1"/>
</dbReference>
<keyword evidence="3 7" id="KW-0862">Zinc</keyword>
<evidence type="ECO:0000256" key="7">
    <source>
        <dbReference type="PIRSR" id="PIRSR601765-1"/>
    </source>
</evidence>
<dbReference type="AlphaFoldDB" id="A0A1M6G6G0"/>
<accession>A0A1M6G6G0</accession>
<comment type="catalytic activity">
    <reaction evidence="6">
        <text>hydrogencarbonate + H(+) = CO2 + H2O</text>
        <dbReference type="Rhea" id="RHEA:10748"/>
        <dbReference type="ChEBI" id="CHEBI:15377"/>
        <dbReference type="ChEBI" id="CHEBI:15378"/>
        <dbReference type="ChEBI" id="CHEBI:16526"/>
        <dbReference type="ChEBI" id="CHEBI:17544"/>
        <dbReference type="EC" id="4.2.1.1"/>
    </reaction>
</comment>
<evidence type="ECO:0000256" key="2">
    <source>
        <dbReference type="ARBA" id="ARBA00012925"/>
    </source>
</evidence>
<dbReference type="STRING" id="758803.SAMN05421803_103294"/>
<dbReference type="Pfam" id="PF00484">
    <property type="entry name" value="Pro_CA"/>
    <property type="match status" value="1"/>
</dbReference>
<evidence type="ECO:0000256" key="5">
    <source>
        <dbReference type="ARBA" id="ARBA00024993"/>
    </source>
</evidence>
<comment type="cofactor">
    <cofactor evidence="7">
        <name>Zn(2+)</name>
        <dbReference type="ChEBI" id="CHEBI:29105"/>
    </cofactor>
    <text evidence="7">Binds 1 zinc ion per subunit.</text>
</comment>
<feature type="binding site" evidence="7">
    <location>
        <position position="139"/>
    </location>
    <ligand>
        <name>Zn(2+)</name>
        <dbReference type="ChEBI" id="CHEBI:29105"/>
    </ligand>
</feature>
<dbReference type="InterPro" id="IPR015892">
    <property type="entry name" value="Carbonic_anhydrase_CS"/>
</dbReference>
<dbReference type="PROSITE" id="PS51318">
    <property type="entry name" value="TAT"/>
    <property type="match status" value="1"/>
</dbReference>
<reference evidence="9 10" key="1">
    <citation type="submission" date="2016-11" db="EMBL/GenBank/DDBJ databases">
        <authorList>
            <person name="Jaros S."/>
            <person name="Januszkiewicz K."/>
            <person name="Wedrychowicz H."/>
        </authorList>
    </citation>
    <scope>NUCLEOTIDE SEQUENCE [LARGE SCALE GENOMIC DNA]</scope>
    <source>
        <strain evidence="9 10">CGMCC 4.5723</strain>
    </source>
</reference>
<evidence type="ECO:0000256" key="6">
    <source>
        <dbReference type="ARBA" id="ARBA00048348"/>
    </source>
</evidence>
<comment type="similarity">
    <text evidence="1">Belongs to the beta-class carbonic anhydrase family.</text>
</comment>
<dbReference type="PANTHER" id="PTHR11002">
    <property type="entry name" value="CARBONIC ANHYDRASE"/>
    <property type="match status" value="1"/>
</dbReference>
<dbReference type="InterPro" id="IPR036874">
    <property type="entry name" value="Carbonic_anhydrase_sf"/>
</dbReference>
<protein>
    <recommendedName>
        <fullName evidence="2">carbonic anhydrase</fullName>
        <ecNumber evidence="2">4.2.1.1</ecNumber>
    </recommendedName>
</protein>
<name>A0A1M6G6G0_9ACTN</name>
<dbReference type="CDD" id="cd03378">
    <property type="entry name" value="beta_CA_cladeC"/>
    <property type="match status" value="1"/>
</dbReference>
<feature type="chain" id="PRO_5013064980" description="carbonic anhydrase" evidence="8">
    <location>
        <begin position="32"/>
        <end position="231"/>
    </location>
</feature>
<dbReference type="GO" id="GO:0015976">
    <property type="term" value="P:carbon utilization"/>
    <property type="evidence" value="ECO:0007669"/>
    <property type="project" value="InterPro"/>
</dbReference>
<keyword evidence="8" id="KW-0732">Signal</keyword>
<sequence length="231" mass="24834">MAISRRHALRASLLGGAGVALATAAPAPAWAEPGLPFAGGAHEALRLLKEGNRRWRRFASRHPNEGRNRRIEVAQGQNPFALILGCADSRVAPELVFDRGLGDLFTVRSAGEVLDSSVLGSIVYAVEHLAVPLVVVQGHSSCGAVSAAVEAHRTGELPHGHVGYLVEQILEVVESTPEDGDDFIEDCVRANAVHVADLLRRDEELRPFVEAGDLDIVAARYDLRGYGVDWL</sequence>
<evidence type="ECO:0000313" key="9">
    <source>
        <dbReference type="EMBL" id="SHJ05561.1"/>
    </source>
</evidence>
<evidence type="ECO:0000256" key="1">
    <source>
        <dbReference type="ARBA" id="ARBA00006217"/>
    </source>
</evidence>
<dbReference type="GO" id="GO:0004089">
    <property type="term" value="F:carbonate dehydratase activity"/>
    <property type="evidence" value="ECO:0007669"/>
    <property type="project" value="UniProtKB-EC"/>
</dbReference>
<dbReference type="Gene3D" id="3.40.1050.10">
    <property type="entry name" value="Carbonic anhydrase"/>
    <property type="match status" value="1"/>
</dbReference>
<dbReference type="InterPro" id="IPR006311">
    <property type="entry name" value="TAT_signal"/>
</dbReference>
<evidence type="ECO:0000256" key="8">
    <source>
        <dbReference type="SAM" id="SignalP"/>
    </source>
</evidence>
<dbReference type="PANTHER" id="PTHR11002:SF79">
    <property type="entry name" value="CARBONIC ANHYDRASE 2"/>
    <property type="match status" value="1"/>
</dbReference>
<dbReference type="EMBL" id="FQZK01000003">
    <property type="protein sequence ID" value="SHJ05561.1"/>
    <property type="molecule type" value="Genomic_DNA"/>
</dbReference>
<feature type="binding site" evidence="7">
    <location>
        <position position="88"/>
    </location>
    <ligand>
        <name>Zn(2+)</name>
        <dbReference type="ChEBI" id="CHEBI:29105"/>
    </ligand>
</feature>
<dbReference type="EC" id="4.2.1.1" evidence="2"/>
<organism evidence="9 10">
    <name type="scientific">Nocardiopsis flavescens</name>
    <dbReference type="NCBI Taxonomy" id="758803"/>
    <lineage>
        <taxon>Bacteria</taxon>
        <taxon>Bacillati</taxon>
        <taxon>Actinomycetota</taxon>
        <taxon>Actinomycetes</taxon>
        <taxon>Streptosporangiales</taxon>
        <taxon>Nocardiopsidaceae</taxon>
        <taxon>Nocardiopsis</taxon>
    </lineage>
</organism>
<dbReference type="SMART" id="SM00947">
    <property type="entry name" value="Pro_CA"/>
    <property type="match status" value="1"/>
</dbReference>
<feature type="binding site" evidence="7">
    <location>
        <position position="86"/>
    </location>
    <ligand>
        <name>Zn(2+)</name>
        <dbReference type="ChEBI" id="CHEBI:29105"/>
    </ligand>
</feature>
<dbReference type="OrthoDB" id="9797527at2"/>
<keyword evidence="4" id="KW-0456">Lyase</keyword>
<evidence type="ECO:0000256" key="3">
    <source>
        <dbReference type="ARBA" id="ARBA00022833"/>
    </source>
</evidence>
<dbReference type="GO" id="GO:0008270">
    <property type="term" value="F:zinc ion binding"/>
    <property type="evidence" value="ECO:0007669"/>
    <property type="project" value="InterPro"/>
</dbReference>
<dbReference type="PROSITE" id="PS00704">
    <property type="entry name" value="PROK_CO2_ANHYDRASE_1"/>
    <property type="match status" value="1"/>
</dbReference>
<keyword evidence="7" id="KW-0479">Metal-binding</keyword>
<feature type="binding site" evidence="7">
    <location>
        <position position="142"/>
    </location>
    <ligand>
        <name>Zn(2+)</name>
        <dbReference type="ChEBI" id="CHEBI:29105"/>
    </ligand>
</feature>
<dbReference type="RefSeq" id="WP_073377055.1">
    <property type="nucleotide sequence ID" value="NZ_FQZK01000003.1"/>
</dbReference>
<dbReference type="InterPro" id="IPR001765">
    <property type="entry name" value="Carbonic_anhydrase"/>
</dbReference>
<gene>
    <name evidence="9" type="ORF">SAMN05421803_103294</name>
</gene>
<proteinExistence type="inferred from homology"/>
<comment type="function">
    <text evidence="5">Catalyzes the reversible hydration of carbon dioxide to form bicarbonate.</text>
</comment>
<feature type="signal peptide" evidence="8">
    <location>
        <begin position="1"/>
        <end position="31"/>
    </location>
</feature>
<keyword evidence="10" id="KW-1185">Reference proteome</keyword>